<dbReference type="GO" id="GO:0016757">
    <property type="term" value="F:glycosyltransferase activity"/>
    <property type="evidence" value="ECO:0007669"/>
    <property type="project" value="UniProtKB-KW"/>
</dbReference>
<comment type="similarity">
    <text evidence="1">Belongs to the glycosyltransferase 2 family.</text>
</comment>
<protein>
    <recommendedName>
        <fullName evidence="4">Glycosyltransferase 2-like domain-containing protein</fullName>
    </recommendedName>
</protein>
<feature type="domain" description="Glycosyltransferase 2-like" evidence="4">
    <location>
        <begin position="5"/>
        <end position="165"/>
    </location>
</feature>
<evidence type="ECO:0000313" key="5">
    <source>
        <dbReference type="EMBL" id="EMZ22918.1"/>
    </source>
</evidence>
<evidence type="ECO:0000256" key="2">
    <source>
        <dbReference type="ARBA" id="ARBA00022676"/>
    </source>
</evidence>
<dbReference type="PATRIC" id="fig|1235802.3.peg.3995"/>
<dbReference type="Gene3D" id="3.90.550.10">
    <property type="entry name" value="Spore Coat Polysaccharide Biosynthesis Protein SpsA, Chain A"/>
    <property type="match status" value="1"/>
</dbReference>
<accession>N2A901</accession>
<proteinExistence type="inferred from homology"/>
<evidence type="ECO:0000259" key="4">
    <source>
        <dbReference type="Pfam" id="PF00535"/>
    </source>
</evidence>
<dbReference type="InterPro" id="IPR029044">
    <property type="entry name" value="Nucleotide-diphossugar_trans"/>
</dbReference>
<dbReference type="OrthoDB" id="9771846at2"/>
<dbReference type="AlphaFoldDB" id="N2A901"/>
<dbReference type="PANTHER" id="PTHR43685">
    <property type="entry name" value="GLYCOSYLTRANSFERASE"/>
    <property type="match status" value="1"/>
</dbReference>
<dbReference type="InterPro" id="IPR001173">
    <property type="entry name" value="Glyco_trans_2-like"/>
</dbReference>
<sequence>MPVISVLMGTYNEPDKKQLALAIDSILGQTFQDFEYIICDDGSRSEFYQWLKKFCSKDSRIRLLHNERNRGLAYTLNRCFAYASGRYIARMDADDISLPQRLEKQFLFLEKQKRYALTGCNAWMLDGTVVWGKRRLVKNPDRTDFLYTSPFIHPAVMMRREVMEQLYGYDVTTVSYRVEDYDFFMRMYEVGFVGHNLQEELFLYRESEKSYKKRKFRFRINECIVRYKGFTRLGILRGNMCYVLKPLVTGLIPVSVMRRYRRKLFGAEDVPIRLEYVYRTVHSKEEENT</sequence>
<dbReference type="Proteomes" id="UP000012589">
    <property type="component" value="Unassembled WGS sequence"/>
</dbReference>
<gene>
    <name evidence="5" type="ORF">C823_03787</name>
</gene>
<organism evidence="5 6">
    <name type="scientific">Eubacterium plexicaudatum ASF492</name>
    <dbReference type="NCBI Taxonomy" id="1235802"/>
    <lineage>
        <taxon>Bacteria</taxon>
        <taxon>Bacillati</taxon>
        <taxon>Bacillota</taxon>
        <taxon>Clostridia</taxon>
        <taxon>Eubacteriales</taxon>
        <taxon>Eubacteriaceae</taxon>
        <taxon>Eubacterium</taxon>
    </lineage>
</organism>
<dbReference type="eggNOG" id="COG1215">
    <property type="taxonomic scope" value="Bacteria"/>
</dbReference>
<dbReference type="HOGENOM" id="CLU_025996_0_9_9"/>
<dbReference type="STRING" id="1235802.C823_03787"/>
<dbReference type="PANTHER" id="PTHR43685:SF5">
    <property type="entry name" value="GLYCOSYLTRANSFERASE EPSE-RELATED"/>
    <property type="match status" value="1"/>
</dbReference>
<comment type="caution">
    <text evidence="5">The sequence shown here is derived from an EMBL/GenBank/DDBJ whole genome shotgun (WGS) entry which is preliminary data.</text>
</comment>
<reference evidence="5 6" key="1">
    <citation type="journal article" date="2014" name="Genome Announc.">
        <title>Draft genome sequences of the altered schaedler flora, a defined bacterial community from gnotobiotic mice.</title>
        <authorList>
            <person name="Wannemuehler M.J."/>
            <person name="Overstreet A.M."/>
            <person name="Ward D.V."/>
            <person name="Phillips G.J."/>
        </authorList>
    </citation>
    <scope>NUCLEOTIDE SEQUENCE [LARGE SCALE GENOMIC DNA]</scope>
    <source>
        <strain evidence="5 6">ASF492</strain>
    </source>
</reference>
<dbReference type="EMBL" id="AQFT01000115">
    <property type="protein sequence ID" value="EMZ22918.1"/>
    <property type="molecule type" value="Genomic_DNA"/>
</dbReference>
<dbReference type="SUPFAM" id="SSF53448">
    <property type="entry name" value="Nucleotide-diphospho-sugar transferases"/>
    <property type="match status" value="1"/>
</dbReference>
<evidence type="ECO:0000313" key="6">
    <source>
        <dbReference type="Proteomes" id="UP000012589"/>
    </source>
</evidence>
<evidence type="ECO:0000256" key="1">
    <source>
        <dbReference type="ARBA" id="ARBA00006739"/>
    </source>
</evidence>
<evidence type="ECO:0000256" key="3">
    <source>
        <dbReference type="ARBA" id="ARBA00022679"/>
    </source>
</evidence>
<keyword evidence="3" id="KW-0808">Transferase</keyword>
<name>N2A901_9FIRM</name>
<dbReference type="InterPro" id="IPR050834">
    <property type="entry name" value="Glycosyltransf_2"/>
</dbReference>
<dbReference type="Pfam" id="PF00535">
    <property type="entry name" value="Glycos_transf_2"/>
    <property type="match status" value="1"/>
</dbReference>
<keyword evidence="6" id="KW-1185">Reference proteome</keyword>
<keyword evidence="2" id="KW-0328">Glycosyltransferase</keyword>